<keyword evidence="3" id="KW-1185">Reference proteome</keyword>
<sequence length="137" mass="14458">MIQRTVLSLLVLLAVSMVSPVAAAESLPLELNKAATVAGKCRVTMVVRNGLARPLSALSVDVVVFDREGGVAGYSALNFGALPAGKMRVRQYDIAEMPCAEISRLLINDIRKCGEGGEAECLGLLAPSSRLDIDFAL</sequence>
<gene>
    <name evidence="2" type="ORF">M2319_002026</name>
</gene>
<evidence type="ECO:0000313" key="3">
    <source>
        <dbReference type="Proteomes" id="UP001209755"/>
    </source>
</evidence>
<protein>
    <recommendedName>
        <fullName evidence="4">Tat pathway signal sequence domain protein</fullName>
    </recommendedName>
</protein>
<dbReference type="EMBL" id="JAOQNS010000005">
    <property type="protein sequence ID" value="MCW2307689.1"/>
    <property type="molecule type" value="Genomic_DNA"/>
</dbReference>
<comment type="caution">
    <text evidence="2">The sequence shown here is derived from an EMBL/GenBank/DDBJ whole genome shotgun (WGS) entry which is preliminary data.</text>
</comment>
<reference evidence="3" key="1">
    <citation type="submission" date="2023-07" db="EMBL/GenBank/DDBJ databases">
        <title>Genome sequencing of Purple Non-Sulfur Bacteria from various extreme environments.</title>
        <authorList>
            <person name="Mayer M."/>
        </authorList>
    </citation>
    <scope>NUCLEOTIDE SEQUENCE [LARGE SCALE GENOMIC DNA]</scope>
    <source>
        <strain evidence="3">DSM 17935</strain>
    </source>
</reference>
<proteinExistence type="predicted"/>
<feature type="chain" id="PRO_5047176044" description="Tat pathway signal sequence domain protein" evidence="1">
    <location>
        <begin position="24"/>
        <end position="137"/>
    </location>
</feature>
<organism evidence="2 3">
    <name type="scientific">Rhodobium gokarnense</name>
    <dbReference type="NCBI Taxonomy" id="364296"/>
    <lineage>
        <taxon>Bacteria</taxon>
        <taxon>Pseudomonadati</taxon>
        <taxon>Pseudomonadota</taxon>
        <taxon>Alphaproteobacteria</taxon>
        <taxon>Hyphomicrobiales</taxon>
        <taxon>Rhodobiaceae</taxon>
        <taxon>Rhodobium</taxon>
    </lineage>
</organism>
<evidence type="ECO:0008006" key="4">
    <source>
        <dbReference type="Google" id="ProtNLM"/>
    </source>
</evidence>
<evidence type="ECO:0000313" key="2">
    <source>
        <dbReference type="EMBL" id="MCW2307689.1"/>
    </source>
</evidence>
<name>A0ABT3HBB1_9HYPH</name>
<accession>A0ABT3HBB1</accession>
<evidence type="ECO:0000256" key="1">
    <source>
        <dbReference type="SAM" id="SignalP"/>
    </source>
</evidence>
<feature type="signal peptide" evidence="1">
    <location>
        <begin position="1"/>
        <end position="23"/>
    </location>
</feature>
<keyword evidence="1" id="KW-0732">Signal</keyword>
<dbReference type="Proteomes" id="UP001209755">
    <property type="component" value="Unassembled WGS sequence"/>
</dbReference>
<dbReference type="RefSeq" id="WP_264601332.1">
    <property type="nucleotide sequence ID" value="NZ_JAOQNS010000005.1"/>
</dbReference>